<evidence type="ECO:0000256" key="6">
    <source>
        <dbReference type="ARBA" id="ARBA00022918"/>
    </source>
</evidence>
<keyword evidence="2" id="KW-0548">Nucleotidyltransferase</keyword>
<dbReference type="SUPFAM" id="SSF56672">
    <property type="entry name" value="DNA/RNA polymerases"/>
    <property type="match status" value="1"/>
</dbReference>
<dbReference type="AlphaFoldDB" id="A0A8C3WB04"/>
<dbReference type="Gene3D" id="3.10.20.370">
    <property type="match status" value="1"/>
</dbReference>
<sequence>KGYAKGVLTQKLGPWRRPIAYLSKKLDPVGSGWPPCLRMVAAIAVLTKDANKLTLGRYAFATAHIHGEIYRRRGLL</sequence>
<keyword evidence="4" id="KW-0255">Endonuclease</keyword>
<keyword evidence="1" id="KW-0808">Transferase</keyword>
<dbReference type="Pfam" id="PF17917">
    <property type="entry name" value="RT_RNaseH"/>
    <property type="match status" value="1"/>
</dbReference>
<dbReference type="GO" id="GO:0004519">
    <property type="term" value="F:endonuclease activity"/>
    <property type="evidence" value="ECO:0007669"/>
    <property type="project" value="UniProtKB-KW"/>
</dbReference>
<evidence type="ECO:0000259" key="7">
    <source>
        <dbReference type="Pfam" id="PF17917"/>
    </source>
</evidence>
<feature type="domain" description="Reverse transcriptase RNase H-like" evidence="7">
    <location>
        <begin position="6"/>
        <end position="58"/>
    </location>
</feature>
<dbReference type="InterPro" id="IPR041373">
    <property type="entry name" value="RT_RNaseH"/>
</dbReference>
<protein>
    <recommendedName>
        <fullName evidence="7">Reverse transcriptase RNase H-like domain-containing protein</fullName>
    </recommendedName>
</protein>
<evidence type="ECO:0000313" key="8">
    <source>
        <dbReference type="Ensembl" id="ENSCWAP00000010403.1"/>
    </source>
</evidence>
<keyword evidence="6" id="KW-0695">RNA-directed DNA polymerase</keyword>
<keyword evidence="9" id="KW-1185">Reference proteome</keyword>
<evidence type="ECO:0000256" key="5">
    <source>
        <dbReference type="ARBA" id="ARBA00022801"/>
    </source>
</evidence>
<dbReference type="InterPro" id="IPR043502">
    <property type="entry name" value="DNA/RNA_pol_sf"/>
</dbReference>
<proteinExistence type="predicted"/>
<evidence type="ECO:0000256" key="4">
    <source>
        <dbReference type="ARBA" id="ARBA00022759"/>
    </source>
</evidence>
<evidence type="ECO:0000256" key="3">
    <source>
        <dbReference type="ARBA" id="ARBA00022722"/>
    </source>
</evidence>
<keyword evidence="3" id="KW-0540">Nuclease</keyword>
<evidence type="ECO:0000256" key="2">
    <source>
        <dbReference type="ARBA" id="ARBA00022695"/>
    </source>
</evidence>
<dbReference type="Ensembl" id="ENSCWAT00000011318.1">
    <property type="protein sequence ID" value="ENSCWAP00000010403.1"/>
    <property type="gene ID" value="ENSCWAG00000008124.1"/>
</dbReference>
<dbReference type="Proteomes" id="UP000694540">
    <property type="component" value="Unplaced"/>
</dbReference>
<dbReference type="GO" id="GO:0003964">
    <property type="term" value="F:RNA-directed DNA polymerase activity"/>
    <property type="evidence" value="ECO:0007669"/>
    <property type="project" value="UniProtKB-KW"/>
</dbReference>
<organism evidence="8 9">
    <name type="scientific">Catagonus wagneri</name>
    <name type="common">Chacoan peccary</name>
    <dbReference type="NCBI Taxonomy" id="51154"/>
    <lineage>
        <taxon>Eukaryota</taxon>
        <taxon>Metazoa</taxon>
        <taxon>Chordata</taxon>
        <taxon>Craniata</taxon>
        <taxon>Vertebrata</taxon>
        <taxon>Euteleostomi</taxon>
        <taxon>Mammalia</taxon>
        <taxon>Eutheria</taxon>
        <taxon>Laurasiatheria</taxon>
        <taxon>Artiodactyla</taxon>
        <taxon>Suina</taxon>
        <taxon>Tayassuidae</taxon>
        <taxon>Catagonus</taxon>
    </lineage>
</organism>
<dbReference type="GO" id="GO:0016787">
    <property type="term" value="F:hydrolase activity"/>
    <property type="evidence" value="ECO:0007669"/>
    <property type="project" value="UniProtKB-KW"/>
</dbReference>
<dbReference type="GeneTree" id="ENSGT01100000263885"/>
<accession>A0A8C3WB04</accession>
<evidence type="ECO:0000313" key="9">
    <source>
        <dbReference type="Proteomes" id="UP000694540"/>
    </source>
</evidence>
<evidence type="ECO:0000256" key="1">
    <source>
        <dbReference type="ARBA" id="ARBA00022679"/>
    </source>
</evidence>
<reference evidence="8" key="2">
    <citation type="submission" date="2025-09" db="UniProtKB">
        <authorList>
            <consortium name="Ensembl"/>
        </authorList>
    </citation>
    <scope>IDENTIFICATION</scope>
</reference>
<name>A0A8C3WB04_9CETA</name>
<keyword evidence="5" id="KW-0378">Hydrolase</keyword>
<reference evidence="8" key="1">
    <citation type="submission" date="2025-08" db="UniProtKB">
        <authorList>
            <consortium name="Ensembl"/>
        </authorList>
    </citation>
    <scope>IDENTIFICATION</scope>
</reference>